<accession>X1SLQ3</accession>
<evidence type="ECO:0000313" key="1">
    <source>
        <dbReference type="EMBL" id="GAI68729.1"/>
    </source>
</evidence>
<reference evidence="1" key="1">
    <citation type="journal article" date="2014" name="Front. Microbiol.">
        <title>High frequency of phylogenetically diverse reductive dehalogenase-homologous genes in deep subseafloor sedimentary metagenomes.</title>
        <authorList>
            <person name="Kawai M."/>
            <person name="Futagami T."/>
            <person name="Toyoda A."/>
            <person name="Takaki Y."/>
            <person name="Nishi S."/>
            <person name="Hori S."/>
            <person name="Arai W."/>
            <person name="Tsubouchi T."/>
            <person name="Morono Y."/>
            <person name="Uchiyama I."/>
            <person name="Ito T."/>
            <person name="Fujiyama A."/>
            <person name="Inagaki F."/>
            <person name="Takami H."/>
        </authorList>
    </citation>
    <scope>NUCLEOTIDE SEQUENCE</scope>
    <source>
        <strain evidence="1">Expedition CK06-06</strain>
    </source>
</reference>
<gene>
    <name evidence="1" type="ORF">S06H3_66549</name>
</gene>
<dbReference type="AlphaFoldDB" id="X1SLQ3"/>
<proteinExistence type="predicted"/>
<organism evidence="1">
    <name type="scientific">marine sediment metagenome</name>
    <dbReference type="NCBI Taxonomy" id="412755"/>
    <lineage>
        <taxon>unclassified sequences</taxon>
        <taxon>metagenomes</taxon>
        <taxon>ecological metagenomes</taxon>
    </lineage>
</organism>
<sequence length="55" mass="6304">TATSFLGRFPIPKPVRVLYFCGENSRGDINEKAEKQIKELKELLGRGIEEDIKRL</sequence>
<dbReference type="EMBL" id="BARV01045423">
    <property type="protein sequence ID" value="GAI68729.1"/>
    <property type="molecule type" value="Genomic_DNA"/>
</dbReference>
<protein>
    <submittedName>
        <fullName evidence="1">Uncharacterized protein</fullName>
    </submittedName>
</protein>
<name>X1SLQ3_9ZZZZ</name>
<comment type="caution">
    <text evidence="1">The sequence shown here is derived from an EMBL/GenBank/DDBJ whole genome shotgun (WGS) entry which is preliminary data.</text>
</comment>
<feature type="non-terminal residue" evidence="1">
    <location>
        <position position="1"/>
    </location>
</feature>
<feature type="non-terminal residue" evidence="1">
    <location>
        <position position="55"/>
    </location>
</feature>